<dbReference type="GO" id="GO:0007165">
    <property type="term" value="P:signal transduction"/>
    <property type="evidence" value="ECO:0007669"/>
    <property type="project" value="TreeGrafter"/>
</dbReference>
<dbReference type="InterPro" id="IPR050167">
    <property type="entry name" value="Ser_Thr_protein_kinase"/>
</dbReference>
<dbReference type="OrthoDB" id="10265429at2759"/>
<accession>A0A8H3LTD5</accession>
<dbReference type="PANTHER" id="PTHR23257:SF963">
    <property type="entry name" value="AT08303P"/>
    <property type="match status" value="1"/>
</dbReference>
<feature type="domain" description="Tyrosine-protein kinase catalytic" evidence="1">
    <location>
        <begin position="18"/>
        <end position="204"/>
    </location>
</feature>
<reference evidence="2" key="1">
    <citation type="submission" date="2019-10" db="EMBL/GenBank/DDBJ databases">
        <title>Conservation and host-specific expression of non-tandemly repeated heterogenous ribosome RNA gene in arbuscular mycorrhizal fungi.</title>
        <authorList>
            <person name="Maeda T."/>
            <person name="Kobayashi Y."/>
            <person name="Nakagawa T."/>
            <person name="Ezawa T."/>
            <person name="Yamaguchi K."/>
            <person name="Bino T."/>
            <person name="Nishimoto Y."/>
            <person name="Shigenobu S."/>
            <person name="Kawaguchi M."/>
        </authorList>
    </citation>
    <scope>NUCLEOTIDE SEQUENCE</scope>
    <source>
        <strain evidence="2">HR1</strain>
    </source>
</reference>
<dbReference type="AlphaFoldDB" id="A0A8H3LTD5"/>
<dbReference type="SMART" id="SM00219">
    <property type="entry name" value="TyrKc"/>
    <property type="match status" value="1"/>
</dbReference>
<dbReference type="PANTHER" id="PTHR23257">
    <property type="entry name" value="SERINE-THREONINE PROTEIN KINASE"/>
    <property type="match status" value="1"/>
</dbReference>
<dbReference type="Pfam" id="PF07714">
    <property type="entry name" value="PK_Tyr_Ser-Thr"/>
    <property type="match status" value="1"/>
</dbReference>
<organism evidence="2 3">
    <name type="scientific">Rhizophagus clarus</name>
    <dbReference type="NCBI Taxonomy" id="94130"/>
    <lineage>
        <taxon>Eukaryota</taxon>
        <taxon>Fungi</taxon>
        <taxon>Fungi incertae sedis</taxon>
        <taxon>Mucoromycota</taxon>
        <taxon>Glomeromycotina</taxon>
        <taxon>Glomeromycetes</taxon>
        <taxon>Glomerales</taxon>
        <taxon>Glomeraceae</taxon>
        <taxon>Rhizophagus</taxon>
    </lineage>
</organism>
<dbReference type="InterPro" id="IPR020635">
    <property type="entry name" value="Tyr_kinase_cat_dom"/>
</dbReference>
<evidence type="ECO:0000313" key="2">
    <source>
        <dbReference type="EMBL" id="GES91786.1"/>
    </source>
</evidence>
<proteinExistence type="predicted"/>
<dbReference type="Gene3D" id="1.10.510.10">
    <property type="entry name" value="Transferase(Phosphotransferase) domain 1"/>
    <property type="match status" value="1"/>
</dbReference>
<keyword evidence="2" id="KW-0808">Transferase</keyword>
<dbReference type="GO" id="GO:0004713">
    <property type="term" value="F:protein tyrosine kinase activity"/>
    <property type="evidence" value="ECO:0007669"/>
    <property type="project" value="InterPro"/>
</dbReference>
<evidence type="ECO:0000313" key="3">
    <source>
        <dbReference type="Proteomes" id="UP000615446"/>
    </source>
</evidence>
<dbReference type="SUPFAM" id="SSF56112">
    <property type="entry name" value="Protein kinase-like (PK-like)"/>
    <property type="match status" value="1"/>
</dbReference>
<dbReference type="InterPro" id="IPR011009">
    <property type="entry name" value="Kinase-like_dom_sf"/>
</dbReference>
<dbReference type="GO" id="GO:0005737">
    <property type="term" value="C:cytoplasm"/>
    <property type="evidence" value="ECO:0007669"/>
    <property type="project" value="TreeGrafter"/>
</dbReference>
<dbReference type="InterPro" id="IPR001245">
    <property type="entry name" value="Ser-Thr/Tyr_kinase_cat_dom"/>
</dbReference>
<name>A0A8H3LTD5_9GLOM</name>
<protein>
    <submittedName>
        <fullName evidence="2">Kinase-like domain-containing protein</fullName>
    </submittedName>
</protein>
<comment type="caution">
    <text evidence="2">The sequence shown here is derived from an EMBL/GenBank/DDBJ whole genome shotgun (WGS) entry which is preliminary data.</text>
</comment>
<keyword evidence="2" id="KW-0418">Kinase</keyword>
<gene>
    <name evidence="2" type="ORF">RCL2_001859100</name>
</gene>
<dbReference type="EMBL" id="BLAL01000206">
    <property type="protein sequence ID" value="GES91786.1"/>
    <property type="molecule type" value="Genomic_DNA"/>
</dbReference>
<evidence type="ECO:0000259" key="1">
    <source>
        <dbReference type="SMART" id="SM00219"/>
    </source>
</evidence>
<sequence>MNWDYEKQDWERLTYKQVCNDETYGYQVMLNNLGDDKHSLDKWNLYLKCQHEALSNYTTLIPVLGITQDTGTKNYMIVMMNEFGGSLRNNLLQLEAIHKLNLIHGNLHSGNLLCAGYDSIMISDPRLNDDIHKVLPSIIYSFGIIIWEMTSGNHHDQDTCLNICKGDELEIIEGAIPEYVELMKRCWDNDPEKRPTVNELSINLYEWSKKYPIERNDEKRIPVPENEENEQKIKNYLETYACFNHFRYIESIQNNTYYSKHYRRYKIVKGRDKIMPNRYTGKLLSPQLLHLHNNTYKVDNLYNYVKRRMPPNLSHLYSQEHDMQWVDFGRYQYIGRFLNVQFKIIFRVQI</sequence>
<dbReference type="Proteomes" id="UP000615446">
    <property type="component" value="Unassembled WGS sequence"/>
</dbReference>